<proteinExistence type="predicted"/>
<dbReference type="STRING" id="1987383.A5844_000917"/>
<evidence type="ECO:0008006" key="3">
    <source>
        <dbReference type="Google" id="ProtNLM"/>
    </source>
</evidence>
<evidence type="ECO:0000313" key="2">
    <source>
        <dbReference type="Proteomes" id="UP000194933"/>
    </source>
</evidence>
<organism evidence="1 2">
    <name type="scientific">Candidatus Enterococcus wittei</name>
    <dbReference type="NCBI Taxonomy" id="1987383"/>
    <lineage>
        <taxon>Bacteria</taxon>
        <taxon>Bacillati</taxon>
        <taxon>Bacillota</taxon>
        <taxon>Bacilli</taxon>
        <taxon>Lactobacillales</taxon>
        <taxon>Enterococcaceae</taxon>
        <taxon>Enterococcus</taxon>
    </lineage>
</organism>
<name>A0A242JZP3_9ENTE</name>
<dbReference type="EMBL" id="NGMO01000002">
    <property type="protein sequence ID" value="OTP10783.1"/>
    <property type="molecule type" value="Genomic_DNA"/>
</dbReference>
<gene>
    <name evidence="1" type="ORF">A5844_000917</name>
</gene>
<evidence type="ECO:0000313" key="1">
    <source>
        <dbReference type="EMBL" id="OTP10783.1"/>
    </source>
</evidence>
<protein>
    <recommendedName>
        <fullName evidence="3">WxL domain-containing protein</fullName>
    </recommendedName>
</protein>
<dbReference type="AlphaFoldDB" id="A0A242JZP3"/>
<accession>A0A242JZP3</accession>
<dbReference type="Proteomes" id="UP000194933">
    <property type="component" value="Unassembled WGS sequence"/>
</dbReference>
<comment type="caution">
    <text evidence="1">The sequence shown here is derived from an EMBL/GenBank/DDBJ whole genome shotgun (WGS) entry which is preliminary data.</text>
</comment>
<reference evidence="1 2" key="1">
    <citation type="submission" date="2017-05" db="EMBL/GenBank/DDBJ databases">
        <title>The Genome Sequence of Enterococcus sp. 10A9_DIV0425.</title>
        <authorList>
            <consortium name="The Broad Institute Genomics Platform"/>
            <consortium name="The Broad Institute Genomic Center for Infectious Diseases"/>
            <person name="Earl A."/>
            <person name="Manson A."/>
            <person name="Schwartman J."/>
            <person name="Gilmore M."/>
            <person name="Abouelleil A."/>
            <person name="Cao P."/>
            <person name="Chapman S."/>
            <person name="Cusick C."/>
            <person name="Shea T."/>
            <person name="Young S."/>
            <person name="Neafsey D."/>
            <person name="Nusbaum C."/>
            <person name="Birren B."/>
        </authorList>
    </citation>
    <scope>NUCLEOTIDE SEQUENCE [LARGE SCALE GENOMIC DNA]</scope>
    <source>
        <strain evidence="1 2">10A9_DIV0425</strain>
    </source>
</reference>
<dbReference type="RefSeq" id="WP_086284122.1">
    <property type="nucleotide sequence ID" value="NZ_NGMO01000002.1"/>
</dbReference>
<keyword evidence="2" id="KW-1185">Reference proteome</keyword>
<dbReference type="Gene3D" id="2.60.120.200">
    <property type="match status" value="1"/>
</dbReference>
<sequence length="739" mass="80325">MRRKFTYQKIFVTILLGLFSITVWNHLIAKAIHAHATEITPAAIEVLVPGQNHDTGEHDLVTEDFKDPNRWIFSGRGVGASDAGWISGTTYFRLQNGRTDATNGSASWGIYDGGIDFTKEFKINMYLRTLKSSNPGDSLGFIFSPVSVSNIKNGGAGAGLGIRGLPYSVFVGRDFYYNGASYGDINRYYPNQVRIAETNENGEILLSGTATTGIRPIGSESIVTSGSGDMITILWEPSGQTNTNNQTIKGSLTAFFRNTVLKYEQELELQSNMSFGIVSATAGGASEMYGDVRDTIVSGTKGTSTVEVNYINSRTNQKIVGMDKTTITANISDTIGINQAGNSNADYIFEAPAAPSGYAFDHADGPLTVENFKVGTANPNQLNIYYQPQEETALLSYHYLPGTPGTSTIQTAEEQTEVAIPGDQSNGTFVQGNADTSLPLKRTFRGFSGDVITIPTQSNDVPIGYQVSKVRFFSGNQTNVQEFVGTDAIEQLQNINATFVSGLNNIVVLVEAAPQIANFNFVYEPSDPSAPPLPQLLTVTGVTGGVLEYPKDQIIVALPKNYEILSITAPDGVSYPTIEDVAANNPYFLATGNDFLIKLKFKEFLTFSSVPNQLNFGSHKLSLSDLRVKAVHDTAFIVTDTRQGSQNNGWVLSAKQNQSLINNGITLSYVNRGGDVIEVNDQFNIIERNRPEKPTEEIISDEWKNADKGLFLEIPSSEQKIGSYNGTITWSLQSVPTPN</sequence>